<gene>
    <name evidence="7" type="ORF">WH95_01975</name>
</gene>
<sequence>MFGLKASSQLFKSLDSLQYGSLALTTPDGQIRVFEGKQPGIKAKMEMHDWRVITNLAARGDVGFAEDYRQGHWETNNLPNLIALGLQNDQAFRRFVFGSRLFQTFSRLTYLFRINTLQGSKRNIHAHYDLGNEFYKLWLDPTMTYSSGLYLNETDNLEQAQNNKYDRLLNKLDQKSGSLLEIGCGWGGFAERAANRGDFDIKGITLSNEQHHYASARLGPRAKIALEDYRHQDGKFDHIVSIEMFEAVGERYWSTYFDKVKSLLSPTGKAMIQTITIDDSRFERYRRGGDVIRSYIFPGGMLPSPSKFRQEAAKSGLVVNEEFHFGQDYARTLEEWLHRFDSQRNNIKAQGFDDSFIRLWRFYLAACIAGFSTGRTSVMHAELCHA</sequence>
<keyword evidence="8" id="KW-1185">Reference proteome</keyword>
<keyword evidence="3" id="KW-0808">Transferase</keyword>
<dbReference type="CDD" id="cd02440">
    <property type="entry name" value="AdoMet_MTases"/>
    <property type="match status" value="1"/>
</dbReference>
<evidence type="ECO:0000256" key="1">
    <source>
        <dbReference type="ARBA" id="ARBA00010815"/>
    </source>
</evidence>
<dbReference type="InterPro" id="IPR050723">
    <property type="entry name" value="CFA/CMAS"/>
</dbReference>
<accession>A0A0M2R8A6</accession>
<evidence type="ECO:0000256" key="6">
    <source>
        <dbReference type="PIRSR" id="PIRSR003085-1"/>
    </source>
</evidence>
<dbReference type="InterPro" id="IPR029063">
    <property type="entry name" value="SAM-dependent_MTases_sf"/>
</dbReference>
<feature type="active site" evidence="6">
    <location>
        <position position="367"/>
    </location>
</feature>
<name>A0A0M2R8A6_9PROT</name>
<keyword evidence="4" id="KW-0949">S-adenosyl-L-methionine</keyword>
<proteinExistence type="inferred from homology"/>
<dbReference type="GO" id="GO:0008168">
    <property type="term" value="F:methyltransferase activity"/>
    <property type="evidence" value="ECO:0007669"/>
    <property type="project" value="UniProtKB-KW"/>
</dbReference>
<dbReference type="PATRIC" id="fig|1549748.8.peg.964"/>
<dbReference type="Pfam" id="PF02353">
    <property type="entry name" value="CMAS"/>
    <property type="match status" value="1"/>
</dbReference>
<dbReference type="EMBL" id="LANI01000002">
    <property type="protein sequence ID" value="KKJ78142.1"/>
    <property type="molecule type" value="Genomic_DNA"/>
</dbReference>
<comment type="caution">
    <text evidence="7">The sequence shown here is derived from an EMBL/GenBank/DDBJ whole genome shotgun (WGS) entry which is preliminary data.</text>
</comment>
<evidence type="ECO:0000256" key="4">
    <source>
        <dbReference type="ARBA" id="ARBA00022691"/>
    </source>
</evidence>
<dbReference type="OrthoDB" id="9782855at2"/>
<keyword evidence="2" id="KW-0489">Methyltransferase</keyword>
<keyword evidence="5" id="KW-0443">Lipid metabolism</keyword>
<dbReference type="GO" id="GO:0032259">
    <property type="term" value="P:methylation"/>
    <property type="evidence" value="ECO:0007669"/>
    <property type="project" value="UniProtKB-KW"/>
</dbReference>
<reference evidence="7 8" key="1">
    <citation type="submission" date="2015-03" db="EMBL/GenBank/DDBJ databases">
        <title>Genome sequence of Kiloniella sp. P1-1, isolated from the gut microflora of Pacific white shrimp, Penaeus vannamei.</title>
        <authorList>
            <person name="Shao Z."/>
            <person name="Wang L."/>
            <person name="Li X."/>
        </authorList>
    </citation>
    <scope>NUCLEOTIDE SEQUENCE [LARGE SCALE GENOMIC DNA]</scope>
    <source>
        <strain evidence="7 8">P1-1</strain>
    </source>
</reference>
<dbReference type="PIRSF" id="PIRSF003085">
    <property type="entry name" value="CMAS"/>
    <property type="match status" value="1"/>
</dbReference>
<evidence type="ECO:0000256" key="3">
    <source>
        <dbReference type="ARBA" id="ARBA00022679"/>
    </source>
</evidence>
<dbReference type="AlphaFoldDB" id="A0A0M2R8A6"/>
<evidence type="ECO:0000256" key="2">
    <source>
        <dbReference type="ARBA" id="ARBA00022603"/>
    </source>
</evidence>
<dbReference type="RefSeq" id="WP_046502336.1">
    <property type="nucleotide sequence ID" value="NZ_LANI01000002.1"/>
</dbReference>
<dbReference type="Proteomes" id="UP000034491">
    <property type="component" value="Unassembled WGS sequence"/>
</dbReference>
<evidence type="ECO:0000313" key="8">
    <source>
        <dbReference type="Proteomes" id="UP000034491"/>
    </source>
</evidence>
<evidence type="ECO:0000256" key="5">
    <source>
        <dbReference type="ARBA" id="ARBA00023098"/>
    </source>
</evidence>
<dbReference type="PANTHER" id="PTHR43667">
    <property type="entry name" value="CYCLOPROPANE-FATTY-ACYL-PHOSPHOLIPID SYNTHASE"/>
    <property type="match status" value="1"/>
</dbReference>
<dbReference type="Gene3D" id="3.40.50.150">
    <property type="entry name" value="Vaccinia Virus protein VP39"/>
    <property type="match status" value="1"/>
</dbReference>
<dbReference type="SUPFAM" id="SSF53335">
    <property type="entry name" value="S-adenosyl-L-methionine-dependent methyltransferases"/>
    <property type="match status" value="1"/>
</dbReference>
<organism evidence="7 8">
    <name type="scientific">Kiloniella litopenaei</name>
    <dbReference type="NCBI Taxonomy" id="1549748"/>
    <lineage>
        <taxon>Bacteria</taxon>
        <taxon>Pseudomonadati</taxon>
        <taxon>Pseudomonadota</taxon>
        <taxon>Alphaproteobacteria</taxon>
        <taxon>Rhodospirillales</taxon>
        <taxon>Kiloniellaceae</taxon>
        <taxon>Kiloniella</taxon>
    </lineage>
</organism>
<comment type="similarity">
    <text evidence="1">Belongs to the CFA/CMAS family.</text>
</comment>
<dbReference type="PANTHER" id="PTHR43667:SF2">
    <property type="entry name" value="FATTY ACID C-METHYL TRANSFERASE"/>
    <property type="match status" value="1"/>
</dbReference>
<evidence type="ECO:0000313" key="7">
    <source>
        <dbReference type="EMBL" id="KKJ78142.1"/>
    </source>
</evidence>
<dbReference type="GO" id="GO:0008610">
    <property type="term" value="P:lipid biosynthetic process"/>
    <property type="evidence" value="ECO:0007669"/>
    <property type="project" value="InterPro"/>
</dbReference>
<dbReference type="InterPro" id="IPR003333">
    <property type="entry name" value="CMAS"/>
</dbReference>
<protein>
    <submittedName>
        <fullName evidence="7">Cyclopropane-fatty-acyl-phospholipid synthase</fullName>
    </submittedName>
</protein>
<dbReference type="STRING" id="1549748.WH95_01975"/>